<dbReference type="PANTHER" id="PTHR33360:SF2">
    <property type="entry name" value="TRANSPOSASE FOR INSERTION SEQUENCE ELEMENT IS200"/>
    <property type="match status" value="1"/>
</dbReference>
<sequence length="163" mass="19774">MPMSEYLCLLTTSKRRQTDMGLYRSSSHVYWRCKYHIVWTPKYRFRILRDKLDKELYRTIYILCGIKDCEVLELNVQPDHVHLVVIVPPKISISTLMGHLKGRSAIKLYNRFPHIRKKLWGNYFWSRGYFVDTVGVNEEIIRRYVRHQEKKEQTHEQQMELLE</sequence>
<dbReference type="InterPro" id="IPR002686">
    <property type="entry name" value="Transposase_17"/>
</dbReference>
<dbReference type="Gene3D" id="3.30.70.1290">
    <property type="entry name" value="Transposase IS200-like"/>
    <property type="match status" value="1"/>
</dbReference>
<dbReference type="Pfam" id="PF01797">
    <property type="entry name" value="Y1_Tnp"/>
    <property type="match status" value="1"/>
</dbReference>
<dbReference type="GO" id="GO:0003677">
    <property type="term" value="F:DNA binding"/>
    <property type="evidence" value="ECO:0007669"/>
    <property type="project" value="InterPro"/>
</dbReference>
<dbReference type="SUPFAM" id="SSF143422">
    <property type="entry name" value="Transposase IS200-like"/>
    <property type="match status" value="1"/>
</dbReference>
<dbReference type="PANTHER" id="PTHR33360">
    <property type="entry name" value="TRANSPOSASE FOR INSERTION SEQUENCE ELEMENT IS200"/>
    <property type="match status" value="1"/>
</dbReference>
<accession>A0A5A4U9V4</accession>
<dbReference type="SMART" id="SM01321">
    <property type="entry name" value="Y1_Tnp"/>
    <property type="match status" value="1"/>
</dbReference>
<dbReference type="NCBIfam" id="NF033573">
    <property type="entry name" value="transpos_IS200"/>
    <property type="match status" value="1"/>
</dbReference>
<dbReference type="GO" id="GO:0004803">
    <property type="term" value="F:transposase activity"/>
    <property type="evidence" value="ECO:0007669"/>
    <property type="project" value="InterPro"/>
</dbReference>
<organism evidence="2">
    <name type="scientific">Escherichia albertii</name>
    <dbReference type="NCBI Taxonomy" id="208962"/>
    <lineage>
        <taxon>Bacteria</taxon>
        <taxon>Pseudomonadati</taxon>
        <taxon>Pseudomonadota</taxon>
        <taxon>Gammaproteobacteria</taxon>
        <taxon>Enterobacterales</taxon>
        <taxon>Enterobacteriaceae</taxon>
        <taxon>Escherichia</taxon>
    </lineage>
</organism>
<protein>
    <submittedName>
        <fullName evidence="2">Predicted transposase</fullName>
    </submittedName>
</protein>
<dbReference type="GO" id="GO:0006313">
    <property type="term" value="P:DNA transposition"/>
    <property type="evidence" value="ECO:0007669"/>
    <property type="project" value="InterPro"/>
</dbReference>
<dbReference type="InterPro" id="IPR036515">
    <property type="entry name" value="Transposase_17_sf"/>
</dbReference>
<evidence type="ECO:0000259" key="1">
    <source>
        <dbReference type="SMART" id="SM01321"/>
    </source>
</evidence>
<feature type="domain" description="Transposase IS200-like" evidence="1">
    <location>
        <begin position="30"/>
        <end position="148"/>
    </location>
</feature>
<dbReference type="EMBL" id="LC494321">
    <property type="protein sequence ID" value="BBM62521.1"/>
    <property type="molecule type" value="Genomic_DNA"/>
</dbReference>
<evidence type="ECO:0000313" key="2">
    <source>
        <dbReference type="EMBL" id="BBM62521.1"/>
    </source>
</evidence>
<dbReference type="AlphaFoldDB" id="A0A5A4U9V4"/>
<proteinExistence type="predicted"/>
<name>A0A5A4U9V4_ESCAL</name>
<reference evidence="2" key="1">
    <citation type="submission" date="2019-07" db="EMBL/GenBank/DDBJ databases">
        <title>Overview of O-antigen diversity of Escherichia albertii, an emerging enteropathogen; genetic structure, serology, and development of O-genotyping method.</title>
        <authorList>
            <person name="Ooka T."/>
            <person name="Seto K."/>
            <person name="Ogura Y."/>
            <person name="Iguchi A."/>
            <person name="Imura N."/>
            <person name="Honda M."/>
            <person name="Etoh Y."/>
            <person name="Ikeda T."/>
            <person name="Sugitani W."/>
            <person name="Konno T."/>
            <person name="Kawano K."/>
            <person name="Kudo Y."/>
            <person name="Murakami K."/>
            <person name="Hayashi T."/>
            <person name="Nishi J."/>
        </authorList>
    </citation>
    <scope>NUCLEOTIDE SEQUENCE</scope>
    <source>
        <strain evidence="2">NIAH_Bird 25</strain>
    </source>
</reference>